<evidence type="ECO:0000259" key="3">
    <source>
        <dbReference type="Pfam" id="PF03109"/>
    </source>
</evidence>
<dbReference type="STRING" id="441959.B8MAB4"/>
<dbReference type="PhylomeDB" id="B8MAB4"/>
<keyword evidence="5" id="KW-1185">Reference proteome</keyword>
<dbReference type="Proteomes" id="UP000001745">
    <property type="component" value="Unassembled WGS sequence"/>
</dbReference>
<dbReference type="InterPro" id="IPR011009">
    <property type="entry name" value="Kinase-like_dom_sf"/>
</dbReference>
<dbReference type="VEuPathDB" id="FungiDB:TSTA_123480"/>
<dbReference type="CDD" id="cd13969">
    <property type="entry name" value="ADCK1-like"/>
    <property type="match status" value="1"/>
</dbReference>
<proteinExistence type="inferred from homology"/>
<gene>
    <name evidence="4" type="ORF">TSTA_123480</name>
</gene>
<dbReference type="InterPro" id="IPR045307">
    <property type="entry name" value="ADCK1_dom"/>
</dbReference>
<sequence length="669" mass="77303">MPLRPLPASGSAHSLYRRHYLQLPPRQSTFPQPRRLQRRFIHPNEFKPLVPPSPSSLGKAAPAKTYTRTRKWLRRLFYISLTTGIICVIDRTFYASSLTRTARTFGLGLVVALDYKINFRPDPPFASSIAAVHQRNAERLSDLLRHNGGLYLKIGQAIAMQSAILPPEFQKMFSRMFDDAPQNDWKDVERVVREDFGKSVEDVFGVSFTGDPTKGVMERRARASASVAQVHWARLADGREVAIKIQKREIAAQVQWDLWAFKIVSWIYSRWFDIPFYNLVPFVTERLFLETDFENEARNAEQMAEFVANEPRLRNRVYIPKVYHEFSSKRVMTAEWIEGVRLWDKEAITRPWRGGWREGSPGSHGTPLDPPDKQIPSREELAKRSVASLKIKPERTHWKGWKERGGLGLSLKEVMTTMVDLFSAQMFLWGWVHCDPHPGNIFVRRQPNGKPELVLIDHGLYIQMSPSFRHEYARFWKALMTFDNKTLKEVAGNWGISNPDIFATATLMRPYRGGKKSESSRKNIEELTKQERQQLLYERQQAIRKTIREMLSDETKWPHELVFIGRNLRIVQGNNQFLGSPVNRVKITATWASRALAESPDIPLSERIRNYGGHIVFHFVLFTSDLVFYISKIRQLLGWGGGMEDDIEKQMKLMARDMGVEVDDSLFEG</sequence>
<reference evidence="5" key="1">
    <citation type="journal article" date="2015" name="Genome Announc.">
        <title>Genome sequence of the AIDS-associated pathogen Penicillium marneffei (ATCC18224) and its near taxonomic relative Talaromyces stipitatus (ATCC10500).</title>
        <authorList>
            <person name="Nierman W.C."/>
            <person name="Fedorova-Abrams N.D."/>
            <person name="Andrianopoulos A."/>
        </authorList>
    </citation>
    <scope>NUCLEOTIDE SEQUENCE [LARGE SCALE GENOMIC DNA]</scope>
    <source>
        <strain evidence="5">ATCC 10500 / CBS 375.48 / QM 6759 / NRRL 1006</strain>
    </source>
</reference>
<dbReference type="HOGENOM" id="CLU_006533_2_4_1"/>
<feature type="region of interest" description="Disordered" evidence="2">
    <location>
        <begin position="353"/>
        <end position="376"/>
    </location>
</feature>
<dbReference type="InParanoid" id="B8MAB4"/>
<name>B8MAB4_TALSN</name>
<dbReference type="Pfam" id="PF03109">
    <property type="entry name" value="ABC1"/>
    <property type="match status" value="1"/>
</dbReference>
<dbReference type="OMA" id="DVMTTMV"/>
<dbReference type="OrthoDB" id="427480at2759"/>
<evidence type="ECO:0000256" key="1">
    <source>
        <dbReference type="ARBA" id="ARBA00009670"/>
    </source>
</evidence>
<feature type="domain" description="ABC1 atypical kinase-like" evidence="3">
    <location>
        <begin position="176"/>
        <end position="490"/>
    </location>
</feature>
<dbReference type="SUPFAM" id="SSF56112">
    <property type="entry name" value="Protein kinase-like (PK-like)"/>
    <property type="match status" value="1"/>
</dbReference>
<dbReference type="PANTHER" id="PTHR43173:SF37">
    <property type="entry name" value="ABC1 FAMILY PROTEIN C10F6.14C"/>
    <property type="match status" value="1"/>
</dbReference>
<dbReference type="InterPro" id="IPR051130">
    <property type="entry name" value="Mito_struct-func_regulator"/>
</dbReference>
<evidence type="ECO:0000313" key="4">
    <source>
        <dbReference type="EMBL" id="EED18616.1"/>
    </source>
</evidence>
<dbReference type="PANTHER" id="PTHR43173">
    <property type="entry name" value="ABC1 FAMILY PROTEIN"/>
    <property type="match status" value="1"/>
</dbReference>
<evidence type="ECO:0000313" key="5">
    <source>
        <dbReference type="Proteomes" id="UP000001745"/>
    </source>
</evidence>
<dbReference type="EMBL" id="EQ962655">
    <property type="protein sequence ID" value="EED18616.1"/>
    <property type="molecule type" value="Genomic_DNA"/>
</dbReference>
<comment type="similarity">
    <text evidence="1">Belongs to the protein kinase superfamily. ADCK protein kinase family.</text>
</comment>
<dbReference type="GeneID" id="8108259"/>
<dbReference type="InterPro" id="IPR004147">
    <property type="entry name" value="ABC1_dom"/>
</dbReference>
<accession>B8MAB4</accession>
<dbReference type="eggNOG" id="KOG1235">
    <property type="taxonomic scope" value="Eukaryota"/>
</dbReference>
<protein>
    <submittedName>
        <fullName evidence="4">ABC1 domain protein</fullName>
    </submittedName>
</protein>
<dbReference type="RefSeq" id="XP_002482608.1">
    <property type="nucleotide sequence ID" value="XM_002482563.1"/>
</dbReference>
<evidence type="ECO:0000256" key="2">
    <source>
        <dbReference type="SAM" id="MobiDB-lite"/>
    </source>
</evidence>
<dbReference type="AlphaFoldDB" id="B8MAB4"/>
<organism evidence="4 5">
    <name type="scientific">Talaromyces stipitatus (strain ATCC 10500 / CBS 375.48 / QM 6759 / NRRL 1006)</name>
    <name type="common">Penicillium stipitatum</name>
    <dbReference type="NCBI Taxonomy" id="441959"/>
    <lineage>
        <taxon>Eukaryota</taxon>
        <taxon>Fungi</taxon>
        <taxon>Dikarya</taxon>
        <taxon>Ascomycota</taxon>
        <taxon>Pezizomycotina</taxon>
        <taxon>Eurotiomycetes</taxon>
        <taxon>Eurotiomycetidae</taxon>
        <taxon>Eurotiales</taxon>
        <taxon>Trichocomaceae</taxon>
        <taxon>Talaromyces</taxon>
        <taxon>Talaromyces sect. Talaromyces</taxon>
    </lineage>
</organism>